<dbReference type="AlphaFoldDB" id="A0A0G1K5Z9"/>
<dbReference type="InterPro" id="IPR052514">
    <property type="entry name" value="SAM-dependent_MTase"/>
</dbReference>
<evidence type="ECO:0000259" key="2">
    <source>
        <dbReference type="Pfam" id="PF05050"/>
    </source>
</evidence>
<feature type="domain" description="Glycosyltransferase 2-like" evidence="1">
    <location>
        <begin position="440"/>
        <end position="538"/>
    </location>
</feature>
<dbReference type="Gene3D" id="3.90.550.10">
    <property type="entry name" value="Spore Coat Polysaccharide Biosynthesis Protein SpsA, Chain A"/>
    <property type="match status" value="1"/>
</dbReference>
<dbReference type="InterPro" id="IPR006342">
    <property type="entry name" value="FkbM_mtfrase"/>
</dbReference>
<evidence type="ECO:0000259" key="1">
    <source>
        <dbReference type="Pfam" id="PF00535"/>
    </source>
</evidence>
<gene>
    <name evidence="3" type="ORF">UW44_C0008G0059</name>
</gene>
<dbReference type="Proteomes" id="UP000034006">
    <property type="component" value="Unassembled WGS sequence"/>
</dbReference>
<organism evidence="3 4">
    <name type="scientific">Candidatus Collierbacteria bacterium GW2011_GWB2_44_22</name>
    <dbReference type="NCBI Taxonomy" id="1618387"/>
    <lineage>
        <taxon>Bacteria</taxon>
        <taxon>Candidatus Collieribacteriota</taxon>
    </lineage>
</organism>
<evidence type="ECO:0000313" key="3">
    <source>
        <dbReference type="EMBL" id="KKT51737.1"/>
    </source>
</evidence>
<dbReference type="InterPro" id="IPR029044">
    <property type="entry name" value="Nucleotide-diphossugar_trans"/>
</dbReference>
<name>A0A0G1K5Z9_9BACT</name>
<dbReference type="SUPFAM" id="SSF53448">
    <property type="entry name" value="Nucleotide-diphospho-sugar transferases"/>
    <property type="match status" value="1"/>
</dbReference>
<evidence type="ECO:0008006" key="5">
    <source>
        <dbReference type="Google" id="ProtNLM"/>
    </source>
</evidence>
<dbReference type="InterPro" id="IPR001173">
    <property type="entry name" value="Glyco_trans_2-like"/>
</dbReference>
<dbReference type="SUPFAM" id="SSF53335">
    <property type="entry name" value="S-adenosyl-L-methionine-dependent methyltransferases"/>
    <property type="match status" value="1"/>
</dbReference>
<dbReference type="InterPro" id="IPR029063">
    <property type="entry name" value="SAM-dependent_MTases_sf"/>
</dbReference>
<protein>
    <recommendedName>
        <fullName evidence="5">FkbM family methyltransferase</fullName>
    </recommendedName>
</protein>
<feature type="domain" description="Methyltransferase FkbM" evidence="2">
    <location>
        <begin position="51"/>
        <end position="181"/>
    </location>
</feature>
<reference evidence="3 4" key="1">
    <citation type="journal article" date="2015" name="Nature">
        <title>rRNA introns, odd ribosomes, and small enigmatic genomes across a large radiation of phyla.</title>
        <authorList>
            <person name="Brown C.T."/>
            <person name="Hug L.A."/>
            <person name="Thomas B.C."/>
            <person name="Sharon I."/>
            <person name="Castelle C.J."/>
            <person name="Singh A."/>
            <person name="Wilkins M.J."/>
            <person name="Williams K.H."/>
            <person name="Banfield J.F."/>
        </authorList>
    </citation>
    <scope>NUCLEOTIDE SEQUENCE [LARGE SCALE GENOMIC DNA]</scope>
</reference>
<dbReference type="Gene3D" id="3.40.50.150">
    <property type="entry name" value="Vaccinia Virus protein VP39"/>
    <property type="match status" value="1"/>
</dbReference>
<evidence type="ECO:0000313" key="4">
    <source>
        <dbReference type="Proteomes" id="UP000034006"/>
    </source>
</evidence>
<dbReference type="CDD" id="cd00761">
    <property type="entry name" value="Glyco_tranf_GTA_type"/>
    <property type="match status" value="1"/>
</dbReference>
<dbReference type="PANTHER" id="PTHR34203:SF15">
    <property type="entry name" value="SLL1173 PROTEIN"/>
    <property type="match status" value="1"/>
</dbReference>
<proteinExistence type="predicted"/>
<dbReference type="Pfam" id="PF00535">
    <property type="entry name" value="Glycos_transf_2"/>
    <property type="match status" value="1"/>
</dbReference>
<dbReference type="NCBIfam" id="TIGR01444">
    <property type="entry name" value="fkbM_fam"/>
    <property type="match status" value="1"/>
</dbReference>
<dbReference type="EMBL" id="LCIH01000008">
    <property type="protein sequence ID" value="KKT51737.1"/>
    <property type="molecule type" value="Genomic_DNA"/>
</dbReference>
<dbReference type="Pfam" id="PF05050">
    <property type="entry name" value="Methyltransf_21"/>
    <property type="match status" value="1"/>
</dbReference>
<accession>A0A0G1K5Z9</accession>
<sequence>MGNTINIRGITINLHRSESLSNHLRREREFFEPDILDYLRDIHGQQKVIVDVGANFGNHAVYFANFLKYQKLICFEPIPDNFDLLKRNLTYPHTKLLPFALSDKKTTLKMTPNRRNMGASKVDENGSLSVCAITLDSLDLEDVTLLKIDVEGYEPNVLAGAKKTIKKCHPLILIEDKDLIYQKLLPGYVLEKGWPQHKTYLYRWSDDETRAKPYLISICSYSPSIEAHNKSLTKLEDSVERINVDLEKYPGHLFRWDYIPKDLDRKRVFLFTDTFDVYFQKPIPPLSPDKIYVANEGEIFVNNSWWRHMFRHNPQFNSLKNETIYNVGTFACSGKIMDSWVKYIQEARRAMDGSSTEQLLFNVWLRLPENIARITELPDLFCSIYANLEKGIAVLNEKTEFINQQGDLFSVVHFNGSTKKIFNKLQKGIVPLRPVAKKLSIIIAFYNSHGAVARQVKHFHDMDLPDDIEFIFVDDGSNPPHRIEDYHLKNLTLHHTNDKRPWTQGLARNAGAKLAQGEYLFMTDIDHILSREAIMDAYNFTGDKMTFRRYFGVLLEDGTLTQDPDVLEEYGLDIGRLRTKRGLYASVHGNTFVMKKATFELLGCYDERLCLYGHHAPNRGGEDGDINHKWNHWAAKLGVLPVEGSNIYMFPIGRYHITGNSNPFGLFHDLSQAQIQQPNKP</sequence>
<dbReference type="PANTHER" id="PTHR34203">
    <property type="entry name" value="METHYLTRANSFERASE, FKBM FAMILY PROTEIN"/>
    <property type="match status" value="1"/>
</dbReference>
<dbReference type="STRING" id="1618387.UW44_C0008G0059"/>
<comment type="caution">
    <text evidence="3">The sequence shown here is derived from an EMBL/GenBank/DDBJ whole genome shotgun (WGS) entry which is preliminary data.</text>
</comment>